<sequence>MSTLYNLEPQPTAKALLTTTAGDILLELFAKQTPLASRNFLQLCLDGYYDGTVFHRLVPGFIIQGGDPTGTGAGGESSYGGEPFADEFHSRLKYNRRGLLGMANTGKKDDNGSQFFLTLDKTEELQGKNTMFGRVVGDTIYNLMKMGDAELADDGGERPLYPTKITGVEILVNPFEDMARRVQSAPRNVEKAEKKRPKKKAAKNMLSFGGDIDDEADVAPMAKKPKFNPKLVSGGNEIATGSGKAPTVSARQSATAVSKQSKRKASSSPPPRPSVESQTLTNSKRKPTSSDPAPKRSSHSPSPSSSSEPEQVSSMSSLLSKTNAQIAELKASMKRNVGGIAPEKEKPKSALDAMIPATSSRGRKRRHGGGITNGSASTREEKRALSAFNSFRERLGGTAFDPPTLSKSLRDGNTGVNGANGNKEALAISDGQADVQAEDEEANLCDLHFISDCQSCSKWDDPSGNPDNEDFSKGGADWMKHSLSFAKDRLGKDLEWKRKNEEDLVVIDPREKEKGMKEEKKNHDKERGAWGKSAGRGRGREREKAKG</sequence>
<evidence type="ECO:0000313" key="7">
    <source>
        <dbReference type="EMBL" id="KAF2238511.1"/>
    </source>
</evidence>
<reference evidence="7" key="1">
    <citation type="journal article" date="2020" name="Stud. Mycol.">
        <title>101 Dothideomycetes genomes: a test case for predicting lifestyles and emergence of pathogens.</title>
        <authorList>
            <person name="Haridas S."/>
            <person name="Albert R."/>
            <person name="Binder M."/>
            <person name="Bloem J."/>
            <person name="Labutti K."/>
            <person name="Salamov A."/>
            <person name="Andreopoulos B."/>
            <person name="Baker S."/>
            <person name="Barry K."/>
            <person name="Bills G."/>
            <person name="Bluhm B."/>
            <person name="Cannon C."/>
            <person name="Castanera R."/>
            <person name="Culley D."/>
            <person name="Daum C."/>
            <person name="Ezra D."/>
            <person name="Gonzalez J."/>
            <person name="Henrissat B."/>
            <person name="Kuo A."/>
            <person name="Liang C."/>
            <person name="Lipzen A."/>
            <person name="Lutzoni F."/>
            <person name="Magnuson J."/>
            <person name="Mondo S."/>
            <person name="Nolan M."/>
            <person name="Ohm R."/>
            <person name="Pangilinan J."/>
            <person name="Park H.-J."/>
            <person name="Ramirez L."/>
            <person name="Alfaro M."/>
            <person name="Sun H."/>
            <person name="Tritt A."/>
            <person name="Yoshinaga Y."/>
            <person name="Zwiers L.-H."/>
            <person name="Turgeon B."/>
            <person name="Goodwin S."/>
            <person name="Spatafora J."/>
            <person name="Crous P."/>
            <person name="Grigoriev I."/>
        </authorList>
    </citation>
    <scope>NUCLEOTIDE SEQUENCE</scope>
    <source>
        <strain evidence="7">Tuck. ex Michener</strain>
    </source>
</reference>
<dbReference type="EMBL" id="ML991775">
    <property type="protein sequence ID" value="KAF2238511.1"/>
    <property type="molecule type" value="Genomic_DNA"/>
</dbReference>
<name>A0A6A6HKL8_VIRVR</name>
<feature type="region of interest" description="Disordered" evidence="5">
    <location>
        <begin position="456"/>
        <end position="476"/>
    </location>
</feature>
<evidence type="ECO:0000313" key="8">
    <source>
        <dbReference type="Proteomes" id="UP000800092"/>
    </source>
</evidence>
<dbReference type="InterPro" id="IPR044666">
    <property type="entry name" value="Cyclophilin_A-like"/>
</dbReference>
<dbReference type="InterPro" id="IPR029000">
    <property type="entry name" value="Cyclophilin-like_dom_sf"/>
</dbReference>
<comment type="catalytic activity">
    <reaction evidence="1">
        <text>[protein]-peptidylproline (omega=180) = [protein]-peptidylproline (omega=0)</text>
        <dbReference type="Rhea" id="RHEA:16237"/>
        <dbReference type="Rhea" id="RHEA-COMP:10747"/>
        <dbReference type="Rhea" id="RHEA-COMP:10748"/>
        <dbReference type="ChEBI" id="CHEBI:83833"/>
        <dbReference type="ChEBI" id="CHEBI:83834"/>
        <dbReference type="EC" id="5.2.1.8"/>
    </reaction>
</comment>
<dbReference type="PROSITE" id="PS50072">
    <property type="entry name" value="CSA_PPIASE_2"/>
    <property type="match status" value="1"/>
</dbReference>
<feature type="compositionally biased region" description="Basic and acidic residues" evidence="5">
    <location>
        <begin position="538"/>
        <end position="547"/>
    </location>
</feature>
<dbReference type="GO" id="GO:0006457">
    <property type="term" value="P:protein folding"/>
    <property type="evidence" value="ECO:0007669"/>
    <property type="project" value="InterPro"/>
</dbReference>
<evidence type="ECO:0000256" key="3">
    <source>
        <dbReference type="ARBA" id="ARBA00023242"/>
    </source>
</evidence>
<feature type="region of interest" description="Disordered" evidence="5">
    <location>
        <begin position="498"/>
        <end position="547"/>
    </location>
</feature>
<feature type="region of interest" description="Disordered" evidence="5">
    <location>
        <begin position="395"/>
        <end position="422"/>
    </location>
</feature>
<evidence type="ECO:0000256" key="2">
    <source>
        <dbReference type="ARBA" id="ARBA00004123"/>
    </source>
</evidence>
<evidence type="ECO:0000256" key="1">
    <source>
        <dbReference type="ARBA" id="ARBA00000971"/>
    </source>
</evidence>
<evidence type="ECO:0000256" key="5">
    <source>
        <dbReference type="SAM" id="MobiDB-lite"/>
    </source>
</evidence>
<keyword evidence="8" id="KW-1185">Reference proteome</keyword>
<dbReference type="PANTHER" id="PTHR45625">
    <property type="entry name" value="PEPTIDYL-PROLYL CIS-TRANS ISOMERASE-RELATED"/>
    <property type="match status" value="1"/>
</dbReference>
<dbReference type="CDD" id="cd01925">
    <property type="entry name" value="cyclophilin_CeCYP16-like"/>
    <property type="match status" value="1"/>
</dbReference>
<proteinExistence type="inferred from homology"/>
<dbReference type="Gene3D" id="2.40.100.10">
    <property type="entry name" value="Cyclophilin-like"/>
    <property type="match status" value="1"/>
</dbReference>
<organism evidence="7 8">
    <name type="scientific">Viridothelium virens</name>
    <name type="common">Speckled blister lichen</name>
    <name type="synonym">Trypethelium virens</name>
    <dbReference type="NCBI Taxonomy" id="1048519"/>
    <lineage>
        <taxon>Eukaryota</taxon>
        <taxon>Fungi</taxon>
        <taxon>Dikarya</taxon>
        <taxon>Ascomycota</taxon>
        <taxon>Pezizomycotina</taxon>
        <taxon>Dothideomycetes</taxon>
        <taxon>Dothideomycetes incertae sedis</taxon>
        <taxon>Trypetheliales</taxon>
        <taxon>Trypetheliaceae</taxon>
        <taxon>Viridothelium</taxon>
    </lineage>
</organism>
<dbReference type="PROSITE" id="PS00170">
    <property type="entry name" value="CSA_PPIASE_1"/>
    <property type="match status" value="1"/>
</dbReference>
<dbReference type="AlphaFoldDB" id="A0A6A6HKL8"/>
<feature type="domain" description="PPIase cyclophilin-type" evidence="6">
    <location>
        <begin position="19"/>
        <end position="170"/>
    </location>
</feature>
<keyword evidence="3" id="KW-0539">Nucleus</keyword>
<evidence type="ECO:0000259" key="6">
    <source>
        <dbReference type="PROSITE" id="PS50072"/>
    </source>
</evidence>
<comment type="subcellular location">
    <subcellularLocation>
        <location evidence="2">Nucleus</location>
    </subcellularLocation>
</comment>
<dbReference type="Pfam" id="PF00160">
    <property type="entry name" value="Pro_isomerase"/>
    <property type="match status" value="1"/>
</dbReference>
<feature type="region of interest" description="Disordered" evidence="5">
    <location>
        <begin position="225"/>
        <end position="381"/>
    </location>
</feature>
<dbReference type="SUPFAM" id="SSF50891">
    <property type="entry name" value="Cyclophilin-like"/>
    <property type="match status" value="1"/>
</dbReference>
<comment type="similarity">
    <text evidence="4">Belongs to the cyclophilin-type PPIase family. CWC27 subfamily.</text>
</comment>
<feature type="region of interest" description="Disordered" evidence="5">
    <location>
        <begin position="183"/>
        <end position="204"/>
    </location>
</feature>
<evidence type="ECO:0000256" key="4">
    <source>
        <dbReference type="ARBA" id="ARBA00038509"/>
    </source>
</evidence>
<dbReference type="GO" id="GO:0071013">
    <property type="term" value="C:catalytic step 2 spliceosome"/>
    <property type="evidence" value="ECO:0007669"/>
    <property type="project" value="TreeGrafter"/>
</dbReference>
<dbReference type="InterPro" id="IPR020892">
    <property type="entry name" value="Cyclophilin-type_PPIase_CS"/>
</dbReference>
<feature type="compositionally biased region" description="Basic and acidic residues" evidence="5">
    <location>
        <begin position="498"/>
        <end position="529"/>
    </location>
</feature>
<dbReference type="InterPro" id="IPR002130">
    <property type="entry name" value="Cyclophilin-type_PPIase_dom"/>
</dbReference>
<dbReference type="GO" id="GO:0003755">
    <property type="term" value="F:peptidyl-prolyl cis-trans isomerase activity"/>
    <property type="evidence" value="ECO:0007669"/>
    <property type="project" value="UniProtKB-EC"/>
</dbReference>
<dbReference type="OrthoDB" id="442970at2759"/>
<protein>
    <submittedName>
        <fullName evidence="7">Cyclophilin-like protein</fullName>
    </submittedName>
</protein>
<accession>A0A6A6HKL8</accession>
<gene>
    <name evidence="7" type="ORF">EV356DRAFT_517807</name>
</gene>
<dbReference type="PRINTS" id="PR00153">
    <property type="entry name" value="CSAPPISMRASE"/>
</dbReference>
<dbReference type="Proteomes" id="UP000800092">
    <property type="component" value="Unassembled WGS sequence"/>
</dbReference>
<feature type="compositionally biased region" description="Low complexity" evidence="5">
    <location>
        <begin position="299"/>
        <end position="317"/>
    </location>
</feature>
<dbReference type="PANTHER" id="PTHR45625:SF6">
    <property type="entry name" value="SPLICEOSOME-ASSOCIATED PROTEIN CWC27 HOMOLOG"/>
    <property type="match status" value="1"/>
</dbReference>